<reference evidence="1 2" key="1">
    <citation type="journal article" date="2022" name="Hortic Res">
        <title>A haplotype resolved chromosomal level avocado genome allows analysis of novel avocado genes.</title>
        <authorList>
            <person name="Nath O."/>
            <person name="Fletcher S.J."/>
            <person name="Hayward A."/>
            <person name="Shaw L.M."/>
            <person name="Masouleh A.K."/>
            <person name="Furtado A."/>
            <person name="Henry R.J."/>
            <person name="Mitter N."/>
        </authorList>
    </citation>
    <scope>NUCLEOTIDE SEQUENCE [LARGE SCALE GENOMIC DNA]</scope>
    <source>
        <strain evidence="2">cv. Hass</strain>
    </source>
</reference>
<evidence type="ECO:0000313" key="1">
    <source>
        <dbReference type="EMBL" id="KAJ8619306.1"/>
    </source>
</evidence>
<name>A0ACC2KE09_PERAE</name>
<dbReference type="EMBL" id="CM056817">
    <property type="protein sequence ID" value="KAJ8619306.1"/>
    <property type="molecule type" value="Genomic_DNA"/>
</dbReference>
<organism evidence="1 2">
    <name type="scientific">Persea americana</name>
    <name type="common">Avocado</name>
    <dbReference type="NCBI Taxonomy" id="3435"/>
    <lineage>
        <taxon>Eukaryota</taxon>
        <taxon>Viridiplantae</taxon>
        <taxon>Streptophyta</taxon>
        <taxon>Embryophyta</taxon>
        <taxon>Tracheophyta</taxon>
        <taxon>Spermatophyta</taxon>
        <taxon>Magnoliopsida</taxon>
        <taxon>Magnoliidae</taxon>
        <taxon>Laurales</taxon>
        <taxon>Lauraceae</taxon>
        <taxon>Persea</taxon>
    </lineage>
</organism>
<proteinExistence type="predicted"/>
<protein>
    <submittedName>
        <fullName evidence="1">Uncharacterized protein</fullName>
    </submittedName>
</protein>
<keyword evidence="2" id="KW-1185">Reference proteome</keyword>
<dbReference type="Proteomes" id="UP001234297">
    <property type="component" value="Chromosome 9"/>
</dbReference>
<evidence type="ECO:0000313" key="2">
    <source>
        <dbReference type="Proteomes" id="UP001234297"/>
    </source>
</evidence>
<sequence length="769" mass="84904">MERLQREDTTLSCALQRKTKGTENRIEKTIYTVICNREAIVRRKSDREGYLALSRLRIIYLRDLRIAMGGGAAEGGQYSMAKTSVWWDIENCQVPKGFDAHVIAQNISSALADLDYRGPVSIHAYGDTHNIPSFVQQALSSTGIALNHVPAGVKDASDKKILVDMLFWAVDNPPPANYLLISGDRDFSNALHQLGMRRYNILLAQPQNVSAPLLAAAKSVWLWTSLLLGGATLQSADASLPANSETSKNVSSDPLQEKLSVEPVPETFHLGNRKPYGNSKFDNKFKGKHLPRRTSSQSSISKTSSNEFWQSPTETQGRPSNGSSDESNQMWMGAIPQQNQVHTSKLSSIESQGSSQPSFSGAGSSFFHPTPLNVSREHNFPVPPASSFPQQPQYAQGRQFNEAPRELFADNKHKASSAPPSFGARGPDPSWNNGNNFSNNYPFQHPQPLRPTDLQPAPTSAPGNLFSPNSHFHSPQPLPPRSDGPSFTSGPPTIMPDIAKLNISDYSNSLHYNPTSQQQTEPRPNVAFESSNPGKFYASHNGHHPHHHPSFNPDTLNSRYPHHGPEFRPPASRPMDNAASNEGPWGTPGYSQPYVQGYIGVVLLALDTLKNDKMVPTEANIADCIRYGDMKRLNFSLRAVLDSAIEQQRIVTRRVGALQIYLPKNVDLWKCVNHIGTNVKHPKAIWDTIEKFLSSVDGRSAIMSSECRYHAAIILKKSCLTHLVLGDILQILHVIVTFKKWITTHSSDWQPISITLAEANGEAGAKYIT</sequence>
<comment type="caution">
    <text evidence="1">The sequence shown here is derived from an EMBL/GenBank/DDBJ whole genome shotgun (WGS) entry which is preliminary data.</text>
</comment>
<accession>A0ACC2KE09</accession>
<gene>
    <name evidence="1" type="ORF">MRB53_027835</name>
</gene>